<sequence length="1098" mass="124063">MHLYNAWLPPPVAEATKREKDSFAGFVRSVRESYSPEDPESVYSTLKYVPIIDLFLKAKSDLNVEDVTAIIQIGLQMFQTSTNKLYAQVRWGGLLVRLFNKYRKRLSLEVPWRPLYDILIHTHFTRDTGPEGSTLSHQHFETLTGLVRSCRRFFPRNSAIEIWSEFRYLLENPWHNSSFEGVGFLRLFLPTNSANQDFYQDDWIRDCLNHWASMPNCRYWNGQWSSVIARVIKSCNFLSWESFLPALFNIYLNMFEVPVANGSASYPFPRDVPAGMKYLFSKHTVTPSKSIAKSIVYLLKPGGAAQKHFKTLVNLLEQYYHPSNGGRWTQSLEQFLYHLVNLFLKRLRHEKLNEGMNGQVEQFIADDERISFVNSILKLIDRGQYSKNDKLSQTVAVTTSILSYIEPSLVLPFLVDRFHMALETMTATHQLKSALTSIAFAARSLYFATLGKLPQGSVVVNGSPSYSDVLIISLSNALLGLDANDPPKTLATVQLIGSLFTSISTLDDSYNEGSLIASFHMPEWLDEFLDQLFSLLQHLEPSNTMNDGMSSSTTSGTFLVKAGPYYFCMLEILLGRLSDSLYKQALKKISKFVTTNILPGAIAEVGMLCCACVHCNPEEATIRIIEPLLELVISSLKATTGTGFCIGSTFSKKEKSVPSPALETTIEYQLKVLSVAISYGGPQLLHHKEQLKEVISLAFDSTSWKVNRAGGHILRSLLGSLVHYYPEDQYKCFMHRHPLADPLEEWIDKKDFSLDKTVVRPKWHIPVEGEISFANELLKLHFESGLNDLLNICQLKIHSDLEDEKDHLKVTLLRIDSSLQGVWSCLPDFRPRFEDGAVNEDSSSLFLIAGATGSSVGSSELREKAADVIHETCKYLQKEKSDDSILFLLLINVMDSLGNYGSSEYEELSNQRQNSKHESAAVIEPPVNFIVSSHSKGKRRPQWLLIDKAYMHNTWRSSQSSYHLSRVGRNVFPSDRLTLLLDDLLDLSVHNYDAVRGLAKACILKIIKRWPSMTAKCVLKLSENLRNPSSPEHAVLGSCSILSSRRIIKRLSMDMKVLSSFLLGILHSSHNESVKAQNAITELLALFNIYFLGLPRRI</sequence>
<dbReference type="GO" id="GO:0016504">
    <property type="term" value="F:peptidase activator activity"/>
    <property type="evidence" value="ECO:0007669"/>
    <property type="project" value="InterPro"/>
</dbReference>
<dbReference type="GO" id="GO:0005829">
    <property type="term" value="C:cytosol"/>
    <property type="evidence" value="ECO:0007669"/>
    <property type="project" value="TreeGrafter"/>
</dbReference>
<evidence type="ECO:0000313" key="2">
    <source>
        <dbReference type="EMBL" id="EPS72801.1"/>
    </source>
</evidence>
<dbReference type="SUPFAM" id="SSF48371">
    <property type="entry name" value="ARM repeat"/>
    <property type="match status" value="1"/>
</dbReference>
<dbReference type="InterPro" id="IPR035309">
    <property type="entry name" value="PSME4"/>
</dbReference>
<dbReference type="OrthoDB" id="17907at2759"/>
<gene>
    <name evidence="2" type="ORF">M569_01955</name>
</gene>
<feature type="domain" description="Proteasome activator Blm10 middle HEAT repeats region" evidence="1">
    <location>
        <begin position="521"/>
        <end position="822"/>
    </location>
</feature>
<dbReference type="InterPro" id="IPR016024">
    <property type="entry name" value="ARM-type_fold"/>
</dbReference>
<dbReference type="Pfam" id="PF16507">
    <property type="entry name" value="HEAT_PSME4_mid"/>
    <property type="match status" value="2"/>
</dbReference>
<dbReference type="GO" id="GO:0070628">
    <property type="term" value="F:proteasome binding"/>
    <property type="evidence" value="ECO:0007669"/>
    <property type="project" value="InterPro"/>
</dbReference>
<proteinExistence type="predicted"/>
<protein>
    <recommendedName>
        <fullName evidence="1">Proteasome activator Blm10 middle HEAT repeats region domain-containing protein</fullName>
    </recommendedName>
</protein>
<evidence type="ECO:0000313" key="3">
    <source>
        <dbReference type="Proteomes" id="UP000015453"/>
    </source>
</evidence>
<dbReference type="GO" id="GO:0005634">
    <property type="term" value="C:nucleus"/>
    <property type="evidence" value="ECO:0007669"/>
    <property type="project" value="TreeGrafter"/>
</dbReference>
<dbReference type="Proteomes" id="UP000015453">
    <property type="component" value="Unassembled WGS sequence"/>
</dbReference>
<name>S8D5V9_9LAMI</name>
<organism evidence="2 3">
    <name type="scientific">Genlisea aurea</name>
    <dbReference type="NCBI Taxonomy" id="192259"/>
    <lineage>
        <taxon>Eukaryota</taxon>
        <taxon>Viridiplantae</taxon>
        <taxon>Streptophyta</taxon>
        <taxon>Embryophyta</taxon>
        <taxon>Tracheophyta</taxon>
        <taxon>Spermatophyta</taxon>
        <taxon>Magnoliopsida</taxon>
        <taxon>eudicotyledons</taxon>
        <taxon>Gunneridae</taxon>
        <taxon>Pentapetalae</taxon>
        <taxon>asterids</taxon>
        <taxon>lamiids</taxon>
        <taxon>Lamiales</taxon>
        <taxon>Lentibulariaceae</taxon>
        <taxon>Genlisea</taxon>
    </lineage>
</organism>
<dbReference type="PANTHER" id="PTHR32170">
    <property type="entry name" value="PROTEASOME ACTIVATOR COMPLEX SUBUNIT 4"/>
    <property type="match status" value="1"/>
</dbReference>
<comment type="caution">
    <text evidence="2">The sequence shown here is derived from an EMBL/GenBank/DDBJ whole genome shotgun (WGS) entry which is preliminary data.</text>
</comment>
<feature type="non-terminal residue" evidence="2">
    <location>
        <position position="1098"/>
    </location>
</feature>
<dbReference type="EMBL" id="AUSU01000687">
    <property type="protein sequence ID" value="EPS72801.1"/>
    <property type="molecule type" value="Genomic_DNA"/>
</dbReference>
<dbReference type="GO" id="GO:0010499">
    <property type="term" value="P:proteasomal ubiquitin-independent protein catabolic process"/>
    <property type="evidence" value="ECO:0007669"/>
    <property type="project" value="TreeGrafter"/>
</dbReference>
<accession>S8D5V9</accession>
<dbReference type="PANTHER" id="PTHR32170:SF3">
    <property type="entry name" value="PROTEASOME ACTIVATOR COMPLEX SUBUNIT 4"/>
    <property type="match status" value="1"/>
</dbReference>
<evidence type="ECO:0000259" key="1">
    <source>
        <dbReference type="Pfam" id="PF16507"/>
    </source>
</evidence>
<feature type="domain" description="Proteasome activator Blm10 middle HEAT repeats region" evidence="1">
    <location>
        <begin position="310"/>
        <end position="507"/>
    </location>
</feature>
<dbReference type="InterPro" id="IPR032430">
    <property type="entry name" value="Blm10_mid"/>
</dbReference>
<dbReference type="AlphaFoldDB" id="S8D5V9"/>
<reference evidence="2 3" key="1">
    <citation type="journal article" date="2013" name="BMC Genomics">
        <title>The miniature genome of a carnivorous plant Genlisea aurea contains a low number of genes and short non-coding sequences.</title>
        <authorList>
            <person name="Leushkin E.V."/>
            <person name="Sutormin R.A."/>
            <person name="Nabieva E.R."/>
            <person name="Penin A.A."/>
            <person name="Kondrashov A.S."/>
            <person name="Logacheva M.D."/>
        </authorList>
    </citation>
    <scope>NUCLEOTIDE SEQUENCE [LARGE SCALE GENOMIC DNA]</scope>
</reference>
<keyword evidence="3" id="KW-1185">Reference proteome</keyword>